<dbReference type="EMBL" id="LAZR01001290">
    <property type="protein sequence ID" value="KKN47179.1"/>
    <property type="molecule type" value="Genomic_DNA"/>
</dbReference>
<comment type="caution">
    <text evidence="1">The sequence shown here is derived from an EMBL/GenBank/DDBJ whole genome shotgun (WGS) entry which is preliminary data.</text>
</comment>
<gene>
    <name evidence="1" type="ORF">LCGC14_0665200</name>
</gene>
<dbReference type="AlphaFoldDB" id="A0A0F9QXH0"/>
<organism evidence="1">
    <name type="scientific">marine sediment metagenome</name>
    <dbReference type="NCBI Taxonomy" id="412755"/>
    <lineage>
        <taxon>unclassified sequences</taxon>
        <taxon>metagenomes</taxon>
        <taxon>ecological metagenomes</taxon>
    </lineage>
</organism>
<evidence type="ECO:0000313" key="1">
    <source>
        <dbReference type="EMBL" id="KKN47179.1"/>
    </source>
</evidence>
<proteinExistence type="predicted"/>
<protein>
    <submittedName>
        <fullName evidence="1">Uncharacterized protein</fullName>
    </submittedName>
</protein>
<reference evidence="1" key="1">
    <citation type="journal article" date="2015" name="Nature">
        <title>Complex archaea that bridge the gap between prokaryotes and eukaryotes.</title>
        <authorList>
            <person name="Spang A."/>
            <person name="Saw J.H."/>
            <person name="Jorgensen S.L."/>
            <person name="Zaremba-Niedzwiedzka K."/>
            <person name="Martijn J."/>
            <person name="Lind A.E."/>
            <person name="van Eijk R."/>
            <person name="Schleper C."/>
            <person name="Guy L."/>
            <person name="Ettema T.J."/>
        </authorList>
    </citation>
    <scope>NUCLEOTIDE SEQUENCE</scope>
</reference>
<accession>A0A0F9QXH0</accession>
<sequence>MADRIVASTAGLGHKSTAMRDWLMTYWRLWEKGYRGPMPYIIGPIWEPLTIEPYPKESTPGTWMP</sequence>
<name>A0A0F9QXH0_9ZZZZ</name>